<dbReference type="Pfam" id="PF10098">
    <property type="entry name" value="DUF2336"/>
    <property type="match status" value="1"/>
</dbReference>
<organism evidence="1 2">
    <name type="scientific">Devosia pacifica</name>
    <dbReference type="NCBI Taxonomy" id="1335967"/>
    <lineage>
        <taxon>Bacteria</taxon>
        <taxon>Pseudomonadati</taxon>
        <taxon>Pseudomonadota</taxon>
        <taxon>Alphaproteobacteria</taxon>
        <taxon>Hyphomicrobiales</taxon>
        <taxon>Devosiaceae</taxon>
        <taxon>Devosia</taxon>
    </lineage>
</organism>
<keyword evidence="2" id="KW-1185">Reference proteome</keyword>
<dbReference type="AlphaFoldDB" id="A0A918SFU8"/>
<reference evidence="1" key="1">
    <citation type="journal article" date="2014" name="Int. J. Syst. Evol. Microbiol.">
        <title>Complete genome sequence of Corynebacterium casei LMG S-19264T (=DSM 44701T), isolated from a smear-ripened cheese.</title>
        <authorList>
            <consortium name="US DOE Joint Genome Institute (JGI-PGF)"/>
            <person name="Walter F."/>
            <person name="Albersmeier A."/>
            <person name="Kalinowski J."/>
            <person name="Ruckert C."/>
        </authorList>
    </citation>
    <scope>NUCLEOTIDE SEQUENCE</scope>
    <source>
        <strain evidence="1">KCTC 32437</strain>
    </source>
</reference>
<sequence length="408" mass="43991">MRAFMIGYDEFFELSQSADSEKRGIAAHLAATAYLRHDGPADEHAALYAALFGFLEDRSVKVRAALAYGLLHAEEAPRALMLALLHDSSIISRAVLQYSPVLLDADMLSLLPGLELEGLLAIAHRERLSERLAARLLALKQRPLTLHIVQRLDVPLGSESQTATVAHFAEDAQIRGALLARPDLVPSLRLQLVERVGEALRDLRVVKGSVAPDRLNRMLRNAVDAAVATIGDLPNTDARGLSYAASMIEQDRISTRVLLHALVHGQVLFFANCCAELSGTPSGKVFALLETGSRAALNALFSRCSLSPAVRNILARLIAHARQVDLSDDLAARHYIVTALTEELIAEHDGDIPENLSEAFAYLSEQNAVLARQAAKGVMMAFASQTDAGLGGQIECHSQAGRLALPAA</sequence>
<evidence type="ECO:0008006" key="3">
    <source>
        <dbReference type="Google" id="ProtNLM"/>
    </source>
</evidence>
<reference evidence="1" key="2">
    <citation type="submission" date="2020-09" db="EMBL/GenBank/DDBJ databases">
        <authorList>
            <person name="Sun Q."/>
            <person name="Kim S."/>
        </authorList>
    </citation>
    <scope>NUCLEOTIDE SEQUENCE</scope>
    <source>
        <strain evidence="1">KCTC 32437</strain>
    </source>
</reference>
<evidence type="ECO:0000313" key="1">
    <source>
        <dbReference type="EMBL" id="GHA37003.1"/>
    </source>
</evidence>
<comment type="caution">
    <text evidence="1">The sequence shown here is derived from an EMBL/GenBank/DDBJ whole genome shotgun (WGS) entry which is preliminary data.</text>
</comment>
<dbReference type="Proteomes" id="UP000646579">
    <property type="component" value="Unassembled WGS sequence"/>
</dbReference>
<accession>A0A918SFU8</accession>
<proteinExistence type="predicted"/>
<name>A0A918SFU8_9HYPH</name>
<gene>
    <name evidence="1" type="ORF">GCM10007989_36440</name>
</gene>
<dbReference type="InterPro" id="IPR019285">
    <property type="entry name" value="DUF2336"/>
</dbReference>
<evidence type="ECO:0000313" key="2">
    <source>
        <dbReference type="Proteomes" id="UP000646579"/>
    </source>
</evidence>
<protein>
    <recommendedName>
        <fullName evidence="3">DUF2336 domain-containing protein</fullName>
    </recommendedName>
</protein>
<dbReference type="EMBL" id="BMZE01000004">
    <property type="protein sequence ID" value="GHA37003.1"/>
    <property type="molecule type" value="Genomic_DNA"/>
</dbReference>